<reference evidence="3 4" key="1">
    <citation type="submission" date="2023-02" db="EMBL/GenBank/DDBJ databases">
        <title>Genome sequence of Novosphingobium humi KACC 19094.</title>
        <authorList>
            <person name="Kim S."/>
            <person name="Heo J."/>
            <person name="Kwon S.-W."/>
        </authorList>
    </citation>
    <scope>NUCLEOTIDE SEQUENCE [LARGE SCALE GENOMIC DNA]</scope>
    <source>
        <strain evidence="3 4">KACC 19094</strain>
    </source>
</reference>
<gene>
    <name evidence="3" type="ORF">PQ457_09035</name>
</gene>
<keyword evidence="4" id="KW-1185">Reference proteome</keyword>
<evidence type="ECO:0000313" key="3">
    <source>
        <dbReference type="EMBL" id="WCT76095.1"/>
    </source>
</evidence>
<dbReference type="RefSeq" id="WP_273616551.1">
    <property type="nucleotide sequence ID" value="NZ_CP117417.1"/>
</dbReference>
<feature type="region of interest" description="Disordered" evidence="1">
    <location>
        <begin position="395"/>
        <end position="418"/>
    </location>
</feature>
<protein>
    <submittedName>
        <fullName evidence="3">Cell wall hydrolase</fullName>
    </submittedName>
</protein>
<dbReference type="Proteomes" id="UP001218231">
    <property type="component" value="Chromosome"/>
</dbReference>
<proteinExistence type="predicted"/>
<dbReference type="InterPro" id="IPR042047">
    <property type="entry name" value="SleB_dom1"/>
</dbReference>
<evidence type="ECO:0000256" key="1">
    <source>
        <dbReference type="SAM" id="MobiDB-lite"/>
    </source>
</evidence>
<evidence type="ECO:0000313" key="4">
    <source>
        <dbReference type="Proteomes" id="UP001218231"/>
    </source>
</evidence>
<dbReference type="Pfam" id="PF07486">
    <property type="entry name" value="Hydrolase_2"/>
    <property type="match status" value="1"/>
</dbReference>
<keyword evidence="3" id="KW-0378">Hydrolase</keyword>
<dbReference type="GO" id="GO:0016787">
    <property type="term" value="F:hydrolase activity"/>
    <property type="evidence" value="ECO:0007669"/>
    <property type="project" value="UniProtKB-KW"/>
</dbReference>
<organism evidence="3 4">
    <name type="scientific">Novosphingobium humi</name>
    <dbReference type="NCBI Taxonomy" id="2282397"/>
    <lineage>
        <taxon>Bacteria</taxon>
        <taxon>Pseudomonadati</taxon>
        <taxon>Pseudomonadota</taxon>
        <taxon>Alphaproteobacteria</taxon>
        <taxon>Sphingomonadales</taxon>
        <taxon>Sphingomonadaceae</taxon>
        <taxon>Novosphingobium</taxon>
    </lineage>
</organism>
<dbReference type="Gene3D" id="1.10.10.2520">
    <property type="entry name" value="Cell wall hydrolase SleB, domain 1"/>
    <property type="match status" value="1"/>
</dbReference>
<sequence length="418" mass="44497">MNKPRATLAFDAPFSAPPLRDEGRLDHATGLRRGHGMKINALRNADLRRATMQRLLAVACALLAMLAVQAWRGQGTGALALAATTAHEEADPVDGQSSTAPMPFEQPGDSWPGAAYYYVSREVEQPAPATGWRGALAAMAPGLHWDGGAAAQGDEDTPLPGSGPAARALSGLANAVDRERALSCLTAAVYYEAASEPDDGQRAVAQVVLNRMAHPAYPKSVCGVVFQGSERATGCQFTFTCDGALMRKPSRYFWSRAEAVARAALAGYVYAPVGLATHYHTFAVHPYWADSLHFIGQIGAHRFYRMQGPAGDSAAFRFVHAISEPLPVPHQRVAFAVRELVDDPIAIERAYAAKMGQTFGPVQHSGAIAAAPAAAAPQYTAEALRHGGDNAYRAANLPGSDNVRPEYQNSGRWIGDPE</sequence>
<dbReference type="InterPro" id="IPR011105">
    <property type="entry name" value="Cell_wall_hydrolase_SleB"/>
</dbReference>
<evidence type="ECO:0000259" key="2">
    <source>
        <dbReference type="Pfam" id="PF07486"/>
    </source>
</evidence>
<dbReference type="EMBL" id="CP117417">
    <property type="protein sequence ID" value="WCT76095.1"/>
    <property type="molecule type" value="Genomic_DNA"/>
</dbReference>
<name>A0ABY7TT26_9SPHN</name>
<feature type="domain" description="Cell wall hydrolase SleB" evidence="2">
    <location>
        <begin position="195"/>
        <end position="304"/>
    </location>
</feature>
<accession>A0ABY7TT26</accession>